<dbReference type="SFLD" id="SFLDG01212">
    <property type="entry name" value="Phytoene_synthase_like"/>
    <property type="match status" value="1"/>
</dbReference>
<dbReference type="RefSeq" id="WP_130851641.1">
    <property type="nucleotide sequence ID" value="NZ_UYIG01000079.1"/>
</dbReference>
<dbReference type="Gene3D" id="1.10.600.10">
    <property type="entry name" value="Farnesyl Diphosphate Synthase"/>
    <property type="match status" value="1"/>
</dbReference>
<dbReference type="Proteomes" id="UP000289996">
    <property type="component" value="Unassembled WGS sequence"/>
</dbReference>
<keyword evidence="3" id="KW-0125">Carotenoid biosynthesis</keyword>
<dbReference type="AlphaFoldDB" id="A0A660E4Y3"/>
<name>A0A660E4Y3_9LACO</name>
<organism evidence="4 5">
    <name type="scientific">Lactiplantibacillus mudanjiangensis</name>
    <dbReference type="NCBI Taxonomy" id="1296538"/>
    <lineage>
        <taxon>Bacteria</taxon>
        <taxon>Bacillati</taxon>
        <taxon>Bacillota</taxon>
        <taxon>Bacilli</taxon>
        <taxon>Lactobacillales</taxon>
        <taxon>Lactobacillaceae</taxon>
        <taxon>Lactiplantibacillus</taxon>
    </lineage>
</organism>
<dbReference type="InterPro" id="IPR044843">
    <property type="entry name" value="Trans_IPPS_bact-type"/>
</dbReference>
<dbReference type="PROSITE" id="PS01045">
    <property type="entry name" value="SQUALEN_PHYTOEN_SYN_2"/>
    <property type="match status" value="1"/>
</dbReference>
<comment type="pathway">
    <text evidence="1">Carotenoid biosynthesis.</text>
</comment>
<keyword evidence="2" id="KW-0808">Transferase</keyword>
<gene>
    <name evidence="4" type="ORF">MUDAN_MDHGFNIF_02817</name>
</gene>
<dbReference type="GO" id="GO:0051996">
    <property type="term" value="F:squalene synthase [NAD(P)H] activity"/>
    <property type="evidence" value="ECO:0007669"/>
    <property type="project" value="InterPro"/>
</dbReference>
<proteinExistence type="predicted"/>
<dbReference type="SFLD" id="SFLDS00005">
    <property type="entry name" value="Isoprenoid_Synthase_Type_I"/>
    <property type="match status" value="1"/>
</dbReference>
<dbReference type="Pfam" id="PF00494">
    <property type="entry name" value="SQS_PSY"/>
    <property type="match status" value="1"/>
</dbReference>
<dbReference type="OrthoDB" id="9787280at2"/>
<evidence type="ECO:0000313" key="4">
    <source>
        <dbReference type="EMBL" id="VDG28011.1"/>
    </source>
</evidence>
<dbReference type="PANTHER" id="PTHR31480">
    <property type="entry name" value="BIFUNCTIONAL LYCOPENE CYCLASE/PHYTOENE SYNTHASE"/>
    <property type="match status" value="1"/>
</dbReference>
<dbReference type="EMBL" id="UYIG01000079">
    <property type="protein sequence ID" value="VDG28011.1"/>
    <property type="molecule type" value="Genomic_DNA"/>
</dbReference>
<evidence type="ECO:0000313" key="5">
    <source>
        <dbReference type="Proteomes" id="UP000289996"/>
    </source>
</evidence>
<dbReference type="SUPFAM" id="SSF48576">
    <property type="entry name" value="Terpenoid synthases"/>
    <property type="match status" value="1"/>
</dbReference>
<accession>A0A660E4Y3</accession>
<dbReference type="GO" id="GO:0016117">
    <property type="term" value="P:carotenoid biosynthetic process"/>
    <property type="evidence" value="ECO:0007669"/>
    <property type="project" value="UniProtKB-KW"/>
</dbReference>
<dbReference type="InterPro" id="IPR008949">
    <property type="entry name" value="Isoprenoid_synthase_dom_sf"/>
</dbReference>
<protein>
    <submittedName>
        <fullName evidence="4">Phytoene synthase [Lactobacillus plantarum JDM1]</fullName>
    </submittedName>
</protein>
<reference evidence="4 5" key="1">
    <citation type="submission" date="2018-11" db="EMBL/GenBank/DDBJ databases">
        <authorList>
            <person name="Wuyts S."/>
        </authorList>
    </citation>
    <scope>NUCLEOTIDE SEQUENCE [LARGE SCALE GENOMIC DNA]</scope>
    <source>
        <strain evidence="4">Lactobacillus mudanjiangensis AMBF249</strain>
    </source>
</reference>
<dbReference type="CDD" id="cd00683">
    <property type="entry name" value="Trans_IPPS_HH"/>
    <property type="match status" value="1"/>
</dbReference>
<dbReference type="SFLD" id="SFLDG01018">
    <property type="entry name" value="Squalene/Phytoene_Synthase_Lik"/>
    <property type="match status" value="1"/>
</dbReference>
<dbReference type="InterPro" id="IPR002060">
    <property type="entry name" value="Squ/phyt_synthse"/>
</dbReference>
<dbReference type="InterPro" id="IPR033904">
    <property type="entry name" value="Trans_IPPS_HH"/>
</dbReference>
<sequence>MTTLNPTLFETNRAAFEICAAITKRASQSFYTAFSHLPRHRAWSIYAVYAFCRTADDLIDVHHDLAGLEQLQQELVAFTTGEVPAKPMWEALAVVFATYDMDRAAFFDMLQGQRQDATFTQPTTAAALEDYCYYVAGSVGLMILPILSSQHRQIRQSAIALGSAMQLTNILRDVGEDYQQGRIYLPKSQLIAHGVTNADFETVTPSDHFIALWEATAKVAEQDYQQGLTMLPLIDDAARPALMAATYLYREILTVAREQGYAVLTQRTVIPKLRQAQVLRQVQQALKQRA</sequence>
<dbReference type="GO" id="GO:0004311">
    <property type="term" value="F:geranylgeranyl diphosphate synthase activity"/>
    <property type="evidence" value="ECO:0007669"/>
    <property type="project" value="InterPro"/>
</dbReference>
<keyword evidence="5" id="KW-1185">Reference proteome</keyword>
<evidence type="ECO:0000256" key="1">
    <source>
        <dbReference type="ARBA" id="ARBA00004829"/>
    </source>
</evidence>
<evidence type="ECO:0000256" key="3">
    <source>
        <dbReference type="ARBA" id="ARBA00022746"/>
    </source>
</evidence>
<dbReference type="InterPro" id="IPR019845">
    <property type="entry name" value="Squalene/phytoene_synthase_CS"/>
</dbReference>
<evidence type="ECO:0000256" key="2">
    <source>
        <dbReference type="ARBA" id="ARBA00022679"/>
    </source>
</evidence>